<sequence length="124" mass="12869">MFKLACPKSYSYAYDDATSTFTCVGGDYTVTFCPDSTTSQKSSSPDPATTSNYPPPRPPPAPTTTTTTTTGGGGQGVMLEDNSWLASLATGDASHLTVTRPLHQQISSSVAATSACVLLVLQVL</sequence>
<dbReference type="InterPro" id="IPR001938">
    <property type="entry name" value="Thaumatin"/>
</dbReference>
<dbReference type="PROSITE" id="PS51367">
    <property type="entry name" value="THAUMATIN_2"/>
    <property type="match status" value="1"/>
</dbReference>
<dbReference type="Gene3D" id="2.60.110.10">
    <property type="entry name" value="Thaumatin"/>
    <property type="match status" value="1"/>
</dbReference>
<reference evidence="3" key="1">
    <citation type="journal article" date="2017" name="Nat. Commun.">
        <title>The asparagus genome sheds light on the origin and evolution of a young Y chromosome.</title>
        <authorList>
            <person name="Harkess A."/>
            <person name="Zhou J."/>
            <person name="Xu C."/>
            <person name="Bowers J.E."/>
            <person name="Van der Hulst R."/>
            <person name="Ayyampalayam S."/>
            <person name="Mercati F."/>
            <person name="Riccardi P."/>
            <person name="McKain M.R."/>
            <person name="Kakrana A."/>
            <person name="Tang H."/>
            <person name="Ray J."/>
            <person name="Groenendijk J."/>
            <person name="Arikit S."/>
            <person name="Mathioni S.M."/>
            <person name="Nakano M."/>
            <person name="Shan H."/>
            <person name="Telgmann-Rauber A."/>
            <person name="Kanno A."/>
            <person name="Yue Z."/>
            <person name="Chen H."/>
            <person name="Li W."/>
            <person name="Chen Y."/>
            <person name="Xu X."/>
            <person name="Zhang Y."/>
            <person name="Luo S."/>
            <person name="Chen H."/>
            <person name="Gao J."/>
            <person name="Mao Z."/>
            <person name="Pires J.C."/>
            <person name="Luo M."/>
            <person name="Kudrna D."/>
            <person name="Wing R.A."/>
            <person name="Meyers B.C."/>
            <person name="Yi K."/>
            <person name="Kong H."/>
            <person name="Lavrijsen P."/>
            <person name="Sunseri F."/>
            <person name="Falavigna A."/>
            <person name="Ye Y."/>
            <person name="Leebens-Mack J.H."/>
            <person name="Chen G."/>
        </authorList>
    </citation>
    <scope>NUCLEOTIDE SEQUENCE [LARGE SCALE GENOMIC DNA]</scope>
    <source>
        <strain evidence="3">cv. DH0086</strain>
    </source>
</reference>
<dbReference type="Pfam" id="PF00314">
    <property type="entry name" value="Thaumatin"/>
    <property type="match status" value="1"/>
</dbReference>
<dbReference type="Proteomes" id="UP000243459">
    <property type="component" value="Chromosome 4"/>
</dbReference>
<dbReference type="PANTHER" id="PTHR31013">
    <property type="entry name" value="THAUMATIN FAMILY PROTEIN-RELATED"/>
    <property type="match status" value="1"/>
</dbReference>
<gene>
    <name evidence="2" type="ORF">A4U43_C04F8060</name>
</gene>
<evidence type="ECO:0000313" key="3">
    <source>
        <dbReference type="Proteomes" id="UP000243459"/>
    </source>
</evidence>
<feature type="compositionally biased region" description="Polar residues" evidence="1">
    <location>
        <begin position="35"/>
        <end position="46"/>
    </location>
</feature>
<proteinExistence type="predicted"/>
<evidence type="ECO:0008006" key="4">
    <source>
        <dbReference type="Google" id="ProtNLM"/>
    </source>
</evidence>
<dbReference type="AlphaFoldDB" id="A0A5P1F424"/>
<evidence type="ECO:0000313" key="2">
    <source>
        <dbReference type="EMBL" id="ONK71391.1"/>
    </source>
</evidence>
<organism evidence="2 3">
    <name type="scientific">Asparagus officinalis</name>
    <name type="common">Garden asparagus</name>
    <dbReference type="NCBI Taxonomy" id="4686"/>
    <lineage>
        <taxon>Eukaryota</taxon>
        <taxon>Viridiplantae</taxon>
        <taxon>Streptophyta</taxon>
        <taxon>Embryophyta</taxon>
        <taxon>Tracheophyta</taxon>
        <taxon>Spermatophyta</taxon>
        <taxon>Magnoliopsida</taxon>
        <taxon>Liliopsida</taxon>
        <taxon>Asparagales</taxon>
        <taxon>Asparagaceae</taxon>
        <taxon>Asparagoideae</taxon>
        <taxon>Asparagus</taxon>
    </lineage>
</organism>
<dbReference type="SUPFAM" id="SSF49870">
    <property type="entry name" value="Osmotin, thaumatin-like protein"/>
    <property type="match status" value="1"/>
</dbReference>
<name>A0A5P1F424_ASPOF</name>
<dbReference type="InterPro" id="IPR037176">
    <property type="entry name" value="Osmotin/thaumatin-like_sf"/>
</dbReference>
<protein>
    <recommendedName>
        <fullName evidence="4">Thaumatin-like protein</fullName>
    </recommendedName>
</protein>
<dbReference type="Gramene" id="ONK71391">
    <property type="protein sequence ID" value="ONK71391"/>
    <property type="gene ID" value="A4U43_C04F8060"/>
</dbReference>
<feature type="region of interest" description="Disordered" evidence="1">
    <location>
        <begin position="35"/>
        <end position="76"/>
    </location>
</feature>
<keyword evidence="3" id="KW-1185">Reference proteome</keyword>
<evidence type="ECO:0000256" key="1">
    <source>
        <dbReference type="SAM" id="MobiDB-lite"/>
    </source>
</evidence>
<dbReference type="EMBL" id="CM007384">
    <property type="protein sequence ID" value="ONK71391.1"/>
    <property type="molecule type" value="Genomic_DNA"/>
</dbReference>
<feature type="compositionally biased region" description="Pro residues" evidence="1">
    <location>
        <begin position="53"/>
        <end position="62"/>
    </location>
</feature>
<dbReference type="PANTHER" id="PTHR31013:SF12">
    <property type="entry name" value="PATHOGENESIS-RELATED PROTEIN 5-LIKE"/>
    <property type="match status" value="1"/>
</dbReference>
<accession>A0A5P1F424</accession>